<dbReference type="Proteomes" id="UP001165667">
    <property type="component" value="Unassembled WGS sequence"/>
</dbReference>
<accession>A0AA42CKV3</accession>
<evidence type="ECO:0000313" key="1">
    <source>
        <dbReference type="EMBL" id="MCW6510969.1"/>
    </source>
</evidence>
<comment type="caution">
    <text evidence="1">The sequence shown here is derived from an EMBL/GenBank/DDBJ whole genome shotgun (WGS) entry which is preliminary data.</text>
</comment>
<protein>
    <submittedName>
        <fullName evidence="1">Uncharacterized protein</fullName>
    </submittedName>
</protein>
<reference evidence="1" key="1">
    <citation type="submission" date="2022-05" db="EMBL/GenBank/DDBJ databases">
        <authorList>
            <person name="Pankratov T."/>
        </authorList>
    </citation>
    <scope>NUCLEOTIDE SEQUENCE</scope>
    <source>
        <strain evidence="1">BP6-180914</strain>
    </source>
</reference>
<dbReference type="EMBL" id="JAMOIM010000019">
    <property type="protein sequence ID" value="MCW6510969.1"/>
    <property type="molecule type" value="Genomic_DNA"/>
</dbReference>
<organism evidence="1 2">
    <name type="scientific">Lichenifustis flavocetrariae</name>
    <dbReference type="NCBI Taxonomy" id="2949735"/>
    <lineage>
        <taxon>Bacteria</taxon>
        <taxon>Pseudomonadati</taxon>
        <taxon>Pseudomonadota</taxon>
        <taxon>Alphaproteobacteria</taxon>
        <taxon>Hyphomicrobiales</taxon>
        <taxon>Lichenihabitantaceae</taxon>
        <taxon>Lichenifustis</taxon>
    </lineage>
</organism>
<dbReference type="AlphaFoldDB" id="A0AA42CKV3"/>
<dbReference type="RefSeq" id="WP_282587337.1">
    <property type="nucleotide sequence ID" value="NZ_JAMOIM010000019.1"/>
</dbReference>
<sequence length="48" mass="5597">MRAEAARVADELDLDPVRRQHFEQSRAILFYRRLAELQAMVSEHRGSA</sequence>
<proteinExistence type="predicted"/>
<name>A0AA42CKV3_9HYPH</name>
<evidence type="ECO:0000313" key="2">
    <source>
        <dbReference type="Proteomes" id="UP001165667"/>
    </source>
</evidence>
<gene>
    <name evidence="1" type="ORF">M8523_23470</name>
</gene>
<keyword evidence="2" id="KW-1185">Reference proteome</keyword>